<sequence>MGRVRTWTASAFVGAVVLCVSFVSLGECTTTSPPTPCSAHKDCSTCAPDVRCLWCFTTNNCTDYPVSWLLPPHSVCKLSEARWGACWLNFQDLLITLGFLAGAIFIGIIVCCCCCCCYYSKKRSTRPADGDENIFDRKREEFRRRADEWNEERLARHEHIRKKYGLMNDPDHPYSKFENE</sequence>
<dbReference type="AlphaFoldDB" id="A0A8C2X5G5"/>
<feature type="transmembrane region" description="Helical" evidence="1">
    <location>
        <begin position="93"/>
        <end position="119"/>
    </location>
</feature>
<reference evidence="3" key="1">
    <citation type="submission" date="2025-08" db="UniProtKB">
        <authorList>
            <consortium name="Ensembl"/>
        </authorList>
    </citation>
    <scope>IDENTIFICATION</scope>
</reference>
<gene>
    <name evidence="3" type="primary">LOC117728222</name>
</gene>
<dbReference type="GeneTree" id="ENSGT00940000164984"/>
<keyword evidence="2" id="KW-0732">Signal</keyword>
<name>A0A8C2X5G5_CYCLU</name>
<dbReference type="GO" id="GO:0005634">
    <property type="term" value="C:nucleus"/>
    <property type="evidence" value="ECO:0007669"/>
    <property type="project" value="TreeGrafter"/>
</dbReference>
<keyword evidence="4" id="KW-1185">Reference proteome</keyword>
<keyword evidence="1" id="KW-0812">Transmembrane</keyword>
<dbReference type="OrthoDB" id="5829916at2759"/>
<protein>
    <recommendedName>
        <fullName evidence="5">Pituitary tumor-transforming gene 1 protein-interacting protein-like</fullName>
    </recommendedName>
</protein>
<evidence type="ECO:0000313" key="3">
    <source>
        <dbReference type="Ensembl" id="ENSCLMP00005010220.1"/>
    </source>
</evidence>
<evidence type="ECO:0000313" key="4">
    <source>
        <dbReference type="Proteomes" id="UP000694565"/>
    </source>
</evidence>
<feature type="signal peptide" evidence="2">
    <location>
        <begin position="1"/>
        <end position="26"/>
    </location>
</feature>
<dbReference type="PANTHER" id="PTHR15191:SF8">
    <property type="entry name" value="PITUITARY TUMOR-TRANSFORMING GENE 1 PROTEIN-INTERACTING PROTEIN-LIKE"/>
    <property type="match status" value="1"/>
</dbReference>
<feature type="chain" id="PRO_5034021839" description="Pituitary tumor-transforming gene 1 protein-interacting protein-like" evidence="2">
    <location>
        <begin position="27"/>
        <end position="180"/>
    </location>
</feature>
<dbReference type="Ensembl" id="ENSCLMT00005011062.1">
    <property type="protein sequence ID" value="ENSCLMP00005010220.1"/>
    <property type="gene ID" value="ENSCLMG00005005674.1"/>
</dbReference>
<evidence type="ECO:0008006" key="5">
    <source>
        <dbReference type="Google" id="ProtNLM"/>
    </source>
</evidence>
<dbReference type="GeneID" id="117728222"/>
<proteinExistence type="predicted"/>
<dbReference type="GO" id="GO:0006606">
    <property type="term" value="P:protein import into nucleus"/>
    <property type="evidence" value="ECO:0007669"/>
    <property type="project" value="TreeGrafter"/>
</dbReference>
<accession>A0A8C2X5G5</accession>
<dbReference type="KEGG" id="clum:117728222"/>
<evidence type="ECO:0000256" key="1">
    <source>
        <dbReference type="SAM" id="Phobius"/>
    </source>
</evidence>
<keyword evidence="1" id="KW-0472">Membrane</keyword>
<dbReference type="PANTHER" id="PTHR15191">
    <property type="entry name" value="PROTEIN CBG20567"/>
    <property type="match status" value="1"/>
</dbReference>
<dbReference type="Proteomes" id="UP000694565">
    <property type="component" value="Unplaced"/>
</dbReference>
<dbReference type="GO" id="GO:0005737">
    <property type="term" value="C:cytoplasm"/>
    <property type="evidence" value="ECO:0007669"/>
    <property type="project" value="TreeGrafter"/>
</dbReference>
<dbReference type="RefSeq" id="XP_034384913.1">
    <property type="nucleotide sequence ID" value="XM_034529022.1"/>
</dbReference>
<keyword evidence="1" id="KW-1133">Transmembrane helix</keyword>
<organism evidence="3 4">
    <name type="scientific">Cyclopterus lumpus</name>
    <name type="common">Lumpsucker</name>
    <dbReference type="NCBI Taxonomy" id="8103"/>
    <lineage>
        <taxon>Eukaryota</taxon>
        <taxon>Metazoa</taxon>
        <taxon>Chordata</taxon>
        <taxon>Craniata</taxon>
        <taxon>Vertebrata</taxon>
        <taxon>Euteleostomi</taxon>
        <taxon>Actinopterygii</taxon>
        <taxon>Neopterygii</taxon>
        <taxon>Teleostei</taxon>
        <taxon>Neoteleostei</taxon>
        <taxon>Acanthomorphata</taxon>
        <taxon>Eupercaria</taxon>
        <taxon>Perciformes</taxon>
        <taxon>Cottioidei</taxon>
        <taxon>Cottales</taxon>
        <taxon>Cyclopteridae</taxon>
        <taxon>Cyclopterus</taxon>
    </lineage>
</organism>
<dbReference type="InterPro" id="IPR052304">
    <property type="entry name" value="PTTG1IP"/>
</dbReference>
<evidence type="ECO:0000256" key="2">
    <source>
        <dbReference type="SAM" id="SignalP"/>
    </source>
</evidence>
<reference evidence="3" key="2">
    <citation type="submission" date="2025-09" db="UniProtKB">
        <authorList>
            <consortium name="Ensembl"/>
        </authorList>
    </citation>
    <scope>IDENTIFICATION</scope>
</reference>